<name>A0A8J5WQU7_ZIZPA</name>
<keyword evidence="3" id="KW-1185">Reference proteome</keyword>
<sequence>MAPGEGHEHDGGGLGSDEEVVLVMYDELGEDERGYDGDDGQEGLHLGRLPPHPRHHHVERTPLGTLSPRRPHRLKPRPSDPAQSEGLVTRSSIAQTPAARSTRRLEAQPPEAPSLGPPSLGSIVELEEEPLVVLHGDVDEALNEVPLLLDVEPLDIRLLDATSSDKDALPYAVVGQKL</sequence>
<reference evidence="2" key="1">
    <citation type="journal article" date="2021" name="bioRxiv">
        <title>Whole Genome Assembly and Annotation of Northern Wild Rice, Zizania palustris L., Supports a Whole Genome Duplication in the Zizania Genus.</title>
        <authorList>
            <person name="Haas M."/>
            <person name="Kono T."/>
            <person name="Macchietto M."/>
            <person name="Millas R."/>
            <person name="McGilp L."/>
            <person name="Shao M."/>
            <person name="Duquette J."/>
            <person name="Hirsch C.N."/>
            <person name="Kimball J."/>
        </authorList>
    </citation>
    <scope>NUCLEOTIDE SEQUENCE</scope>
    <source>
        <tissue evidence="2">Fresh leaf tissue</tissue>
    </source>
</reference>
<feature type="compositionally biased region" description="Basic and acidic residues" evidence="1">
    <location>
        <begin position="1"/>
        <end position="11"/>
    </location>
</feature>
<organism evidence="2 3">
    <name type="scientific">Zizania palustris</name>
    <name type="common">Northern wild rice</name>
    <dbReference type="NCBI Taxonomy" id="103762"/>
    <lineage>
        <taxon>Eukaryota</taxon>
        <taxon>Viridiplantae</taxon>
        <taxon>Streptophyta</taxon>
        <taxon>Embryophyta</taxon>
        <taxon>Tracheophyta</taxon>
        <taxon>Spermatophyta</taxon>
        <taxon>Magnoliopsida</taxon>
        <taxon>Liliopsida</taxon>
        <taxon>Poales</taxon>
        <taxon>Poaceae</taxon>
        <taxon>BOP clade</taxon>
        <taxon>Oryzoideae</taxon>
        <taxon>Oryzeae</taxon>
        <taxon>Zizaniinae</taxon>
        <taxon>Zizania</taxon>
    </lineage>
</organism>
<dbReference type="EMBL" id="JAAALK010000079">
    <property type="protein sequence ID" value="KAG8095915.1"/>
    <property type="molecule type" value="Genomic_DNA"/>
</dbReference>
<reference evidence="2" key="2">
    <citation type="submission" date="2021-02" db="EMBL/GenBank/DDBJ databases">
        <authorList>
            <person name="Kimball J.A."/>
            <person name="Haas M.W."/>
            <person name="Macchietto M."/>
            <person name="Kono T."/>
            <person name="Duquette J."/>
            <person name="Shao M."/>
        </authorList>
    </citation>
    <scope>NUCLEOTIDE SEQUENCE</scope>
    <source>
        <tissue evidence="2">Fresh leaf tissue</tissue>
    </source>
</reference>
<accession>A0A8J5WQU7</accession>
<dbReference type="Proteomes" id="UP000729402">
    <property type="component" value="Unassembled WGS sequence"/>
</dbReference>
<evidence type="ECO:0000313" key="3">
    <source>
        <dbReference type="Proteomes" id="UP000729402"/>
    </source>
</evidence>
<gene>
    <name evidence="2" type="ORF">GUJ93_ZPchr0013g35493</name>
</gene>
<feature type="compositionally biased region" description="Polar residues" evidence="1">
    <location>
        <begin position="89"/>
        <end position="99"/>
    </location>
</feature>
<dbReference type="AlphaFoldDB" id="A0A8J5WQU7"/>
<proteinExistence type="predicted"/>
<evidence type="ECO:0000313" key="2">
    <source>
        <dbReference type="EMBL" id="KAG8095915.1"/>
    </source>
</evidence>
<protein>
    <submittedName>
        <fullName evidence="2">Uncharacterized protein</fullName>
    </submittedName>
</protein>
<comment type="caution">
    <text evidence="2">The sequence shown here is derived from an EMBL/GenBank/DDBJ whole genome shotgun (WGS) entry which is preliminary data.</text>
</comment>
<evidence type="ECO:0000256" key="1">
    <source>
        <dbReference type="SAM" id="MobiDB-lite"/>
    </source>
</evidence>
<feature type="region of interest" description="Disordered" evidence="1">
    <location>
        <begin position="1"/>
        <end position="117"/>
    </location>
</feature>